<feature type="region of interest" description="Disordered" evidence="1">
    <location>
        <begin position="1"/>
        <end position="55"/>
    </location>
</feature>
<dbReference type="AlphaFoldDB" id="A0A8J2IPP0"/>
<dbReference type="GeneID" id="67012181"/>
<name>A0A8J2IPP0_9PLEO</name>
<dbReference type="OrthoDB" id="3672634at2759"/>
<feature type="compositionally biased region" description="Polar residues" evidence="1">
    <location>
        <begin position="25"/>
        <end position="34"/>
    </location>
</feature>
<keyword evidence="3" id="KW-1185">Reference proteome</keyword>
<dbReference type="Proteomes" id="UP000676310">
    <property type="component" value="Unassembled WGS sequence"/>
</dbReference>
<dbReference type="EMBL" id="CAJRGZ010000032">
    <property type="protein sequence ID" value="CAG5188077.1"/>
    <property type="molecule type" value="Genomic_DNA"/>
</dbReference>
<protein>
    <submittedName>
        <fullName evidence="2">Uncharacterized protein</fullName>
    </submittedName>
</protein>
<proteinExistence type="predicted"/>
<sequence length="217" mass="24049">MPTHMQAPQGIDPTRLAPLEPDSGGNDTTLGQKSLTKEEKCQCPSGDTRWPPPNVSMSKPLHLLSDKGEKPIYYHLIHENSSPQVDFWKGPLKAQATAAYAKKGLALQISKEGKSKKELKAAKEKAFENEALKAKMEIMQARNTKMLKELSNGPRGTIWQLDDEHLHVWRCIEVVQKVNGAVSLSAERREIFYMFGGGLKGIDGDMLLVSQEAEVPS</sequence>
<accession>A0A8J2IPP0</accession>
<comment type="caution">
    <text evidence="2">The sequence shown here is derived from an EMBL/GenBank/DDBJ whole genome shotgun (WGS) entry which is preliminary data.</text>
</comment>
<dbReference type="RefSeq" id="XP_043175441.1">
    <property type="nucleotide sequence ID" value="XM_043319506.1"/>
</dbReference>
<evidence type="ECO:0000313" key="2">
    <source>
        <dbReference type="EMBL" id="CAG5188077.1"/>
    </source>
</evidence>
<reference evidence="2" key="1">
    <citation type="submission" date="2021-05" db="EMBL/GenBank/DDBJ databases">
        <authorList>
            <person name="Stam R."/>
        </authorList>
    </citation>
    <scope>NUCLEOTIDE SEQUENCE</scope>
    <source>
        <strain evidence="2">CS162</strain>
    </source>
</reference>
<evidence type="ECO:0000313" key="3">
    <source>
        <dbReference type="Proteomes" id="UP000676310"/>
    </source>
</evidence>
<organism evidence="2 3">
    <name type="scientific">Alternaria atra</name>
    <dbReference type="NCBI Taxonomy" id="119953"/>
    <lineage>
        <taxon>Eukaryota</taxon>
        <taxon>Fungi</taxon>
        <taxon>Dikarya</taxon>
        <taxon>Ascomycota</taxon>
        <taxon>Pezizomycotina</taxon>
        <taxon>Dothideomycetes</taxon>
        <taxon>Pleosporomycetidae</taxon>
        <taxon>Pleosporales</taxon>
        <taxon>Pleosporineae</taxon>
        <taxon>Pleosporaceae</taxon>
        <taxon>Alternaria</taxon>
        <taxon>Alternaria sect. Ulocladioides</taxon>
    </lineage>
</organism>
<evidence type="ECO:0000256" key="1">
    <source>
        <dbReference type="SAM" id="MobiDB-lite"/>
    </source>
</evidence>
<gene>
    <name evidence="2" type="ORF">ALTATR162_LOCUS11862</name>
</gene>